<keyword evidence="7" id="KW-0285">Flavoprotein</keyword>
<dbReference type="PANTHER" id="PTHR48083:SF33">
    <property type="entry name" value="ACYL-COENZYME A DEHYDROGENASE"/>
    <property type="match status" value="1"/>
</dbReference>
<proteinExistence type="inferred from homology"/>
<accession>A0ABW3JBT4</accession>
<evidence type="ECO:0000256" key="3">
    <source>
        <dbReference type="ARBA" id="ARBA00009347"/>
    </source>
</evidence>
<comment type="pathway">
    <text evidence="2">Lipid metabolism; fatty acid beta-oxidation.</text>
</comment>
<dbReference type="Gene3D" id="2.40.110.10">
    <property type="entry name" value="Butyryl-CoA Dehydrogenase, subunit A, domain 2"/>
    <property type="match status" value="1"/>
</dbReference>
<dbReference type="InterPro" id="IPR036250">
    <property type="entry name" value="AcylCo_DH-like_C"/>
</dbReference>
<comment type="caution">
    <text evidence="17">The sequence shown here is derived from an EMBL/GenBank/DDBJ whole genome shotgun (WGS) entry which is preliminary data.</text>
</comment>
<gene>
    <name evidence="17" type="ORF">ACFQ2F_10940</name>
</gene>
<keyword evidence="13" id="KW-0812">Transmembrane</keyword>
<feature type="domain" description="Acyl-CoA dehydrogenase/oxidase N-terminal" evidence="15">
    <location>
        <begin position="137"/>
        <end position="245"/>
    </location>
</feature>
<keyword evidence="18" id="KW-1185">Reference proteome</keyword>
<evidence type="ECO:0000256" key="2">
    <source>
        <dbReference type="ARBA" id="ARBA00005005"/>
    </source>
</evidence>
<dbReference type="SUPFAM" id="SSF56645">
    <property type="entry name" value="Acyl-CoA dehydrogenase NM domain-like"/>
    <property type="match status" value="1"/>
</dbReference>
<comment type="similarity">
    <text evidence="3">Belongs to the acyl-CoA dehydrogenase family.</text>
</comment>
<dbReference type="Gene3D" id="1.20.140.10">
    <property type="entry name" value="Butyryl-CoA Dehydrogenase, subunit A, domain 3"/>
    <property type="match status" value="1"/>
</dbReference>
<organism evidence="17 18">
    <name type="scientific">Methyloligella solikamskensis</name>
    <dbReference type="NCBI Taxonomy" id="1177756"/>
    <lineage>
        <taxon>Bacteria</taxon>
        <taxon>Pseudomonadati</taxon>
        <taxon>Pseudomonadota</taxon>
        <taxon>Alphaproteobacteria</taxon>
        <taxon>Hyphomicrobiales</taxon>
        <taxon>Hyphomicrobiaceae</taxon>
        <taxon>Methyloligella</taxon>
    </lineage>
</organism>
<evidence type="ECO:0000256" key="8">
    <source>
        <dbReference type="ARBA" id="ARBA00022827"/>
    </source>
</evidence>
<dbReference type="InterPro" id="IPR009075">
    <property type="entry name" value="AcylCo_DH/oxidase_C"/>
</dbReference>
<evidence type="ECO:0000256" key="7">
    <source>
        <dbReference type="ARBA" id="ARBA00022630"/>
    </source>
</evidence>
<sequence>MLPGLLMFFIGLAGLFALAMYRASLIAWAAAVAGYTLALQLGLAEGSLHPPVFPWWAWVGWAFAAFLFALTFDPVRRSLITQPAYKALRSALPKISDTEREALEAGTTGWDAELFSGTPDWDGLRDLPGVELTDEERAFLDGPTEELCRRIDDWQIRRELCDLPEDIWRFIAEQGFFGMLISKEHGGLGFSAQAQSLVIGKIASRSADASVIVMVPNSLGPGELVENFGTDEQKSYFLPRLAHGEELPCFALTGPFSGSDAAAMRDVGVVTMGEHEGRQTLGIRVTWNKRYITLAPKATLLGLAFRLEDPENLLGKGEDVGITLGLIPTDHEGVEIGRRHAPTGCAFPNGPTSGKDVFIPIDWVIGGAEGAGRGWPMLMSCLAAGRSISLPAVSAAAAKSMLRHTTAYARVRRQFGLPIGYMEGIEEPLAELTEAAYTLEAARGVTAAMVSQGQKPAVISALLKYASTERMREALQAAMDIHGGRGICDGPSNYLQSAYQMMPIGITVEGANILTRTLIVFAQGSIRAHPYLLTEIEAVQDDDREAGFRRFETAFNGHISFMLSNVFGAAFHNLTFGVFADSPPDAGLTKRWYRQLARGTRSFALVADMAAALLGGGLKKHQRTSGRLADALTELYMLSCLIKRYEEDGYQPDDLALFEYAATASLQRFDAALDAALSDFPVPVAGPVLRQLVFPFGIRRRGPSDADAKGIVRAVLQPGRLRDRITSEIFLTDDPAYPTGLLEKAFLSVVANEGAERRLEAAIRKGEIVRNFETDWIGDAEAKGIVTPEEAQRLRETEELVAQAIAVDHFEASDLSPAARAGDDPHNATHQYAAE</sequence>
<dbReference type="InterPro" id="IPR013786">
    <property type="entry name" value="AcylCoA_DH/ox_N"/>
</dbReference>
<evidence type="ECO:0000313" key="17">
    <source>
        <dbReference type="EMBL" id="MFD0987610.1"/>
    </source>
</evidence>
<evidence type="ECO:0000259" key="14">
    <source>
        <dbReference type="Pfam" id="PF00441"/>
    </source>
</evidence>
<dbReference type="Pfam" id="PF02771">
    <property type="entry name" value="Acyl-CoA_dh_N"/>
    <property type="match status" value="1"/>
</dbReference>
<evidence type="ECO:0000256" key="9">
    <source>
        <dbReference type="ARBA" id="ARBA00023002"/>
    </source>
</evidence>
<name>A0ABW3JBT4_9HYPH</name>
<dbReference type="InterPro" id="IPR037069">
    <property type="entry name" value="AcylCoA_DH/ox_N_sf"/>
</dbReference>
<dbReference type="Pfam" id="PF00441">
    <property type="entry name" value="Acyl-CoA_dh_1"/>
    <property type="match status" value="1"/>
</dbReference>
<feature type="transmembrane region" description="Helical" evidence="13">
    <location>
        <begin position="53"/>
        <end position="72"/>
    </location>
</feature>
<dbReference type="InterPro" id="IPR015396">
    <property type="entry name" value="FadE_C"/>
</dbReference>
<feature type="domain" description="Acyl-CoA dehydrogenase C-terminal bacterial-type" evidence="16">
    <location>
        <begin position="526"/>
        <end position="810"/>
    </location>
</feature>
<keyword evidence="13" id="KW-1133">Transmembrane helix</keyword>
<feature type="domain" description="Acyl-CoA dehydrogenase/oxidase C-terminal" evidence="14">
    <location>
        <begin position="372"/>
        <end position="519"/>
    </location>
</feature>
<dbReference type="SUPFAM" id="SSF47203">
    <property type="entry name" value="Acyl-CoA dehydrogenase C-terminal domain-like"/>
    <property type="match status" value="1"/>
</dbReference>
<feature type="region of interest" description="Disordered" evidence="12">
    <location>
        <begin position="815"/>
        <end position="835"/>
    </location>
</feature>
<comment type="catalytic activity">
    <reaction evidence="11">
        <text>a long-chain 2,3-saturated fatty acyl-CoA + oxidized [electron-transfer flavoprotein] + H(+) = a long-chain (2E)-enoyl-CoA + reduced [electron-transfer flavoprotein]</text>
        <dbReference type="Rhea" id="RHEA:17721"/>
        <dbReference type="Rhea" id="RHEA-COMP:10685"/>
        <dbReference type="Rhea" id="RHEA-COMP:10686"/>
        <dbReference type="ChEBI" id="CHEBI:15378"/>
        <dbReference type="ChEBI" id="CHEBI:57692"/>
        <dbReference type="ChEBI" id="CHEBI:58307"/>
        <dbReference type="ChEBI" id="CHEBI:83721"/>
        <dbReference type="ChEBI" id="CHEBI:83727"/>
        <dbReference type="EC" id="1.3.8.8"/>
    </reaction>
</comment>
<dbReference type="Gene3D" id="1.10.540.10">
    <property type="entry name" value="Acyl-CoA dehydrogenase/oxidase, N-terminal domain"/>
    <property type="match status" value="1"/>
</dbReference>
<keyword evidence="9" id="KW-0560">Oxidoreductase</keyword>
<evidence type="ECO:0000259" key="15">
    <source>
        <dbReference type="Pfam" id="PF02771"/>
    </source>
</evidence>
<dbReference type="EMBL" id="JBHTJO010000001">
    <property type="protein sequence ID" value="MFD0987610.1"/>
    <property type="molecule type" value="Genomic_DNA"/>
</dbReference>
<evidence type="ECO:0000259" key="16">
    <source>
        <dbReference type="Pfam" id="PF09317"/>
    </source>
</evidence>
<evidence type="ECO:0000256" key="5">
    <source>
        <dbReference type="ARBA" id="ARBA00012040"/>
    </source>
</evidence>
<dbReference type="EC" id="1.3.8.8" evidence="5"/>
<evidence type="ECO:0000256" key="10">
    <source>
        <dbReference type="ARBA" id="ARBA00047882"/>
    </source>
</evidence>
<dbReference type="InterPro" id="IPR009100">
    <property type="entry name" value="AcylCoA_DH/oxidase_NM_dom_sf"/>
</dbReference>
<reference evidence="18" key="1">
    <citation type="journal article" date="2019" name="Int. J. Syst. Evol. Microbiol.">
        <title>The Global Catalogue of Microorganisms (GCM) 10K type strain sequencing project: providing services to taxonomists for standard genome sequencing and annotation.</title>
        <authorList>
            <consortium name="The Broad Institute Genomics Platform"/>
            <consortium name="The Broad Institute Genome Sequencing Center for Infectious Disease"/>
            <person name="Wu L."/>
            <person name="Ma J."/>
        </authorList>
    </citation>
    <scope>NUCLEOTIDE SEQUENCE [LARGE SCALE GENOMIC DNA]</scope>
    <source>
        <strain evidence="18">CCUG 61697</strain>
    </source>
</reference>
<evidence type="ECO:0000256" key="12">
    <source>
        <dbReference type="SAM" id="MobiDB-lite"/>
    </source>
</evidence>
<dbReference type="InterPro" id="IPR046373">
    <property type="entry name" value="Acyl-CoA_Oxase/DH_mid-dom_sf"/>
</dbReference>
<dbReference type="NCBIfam" id="NF009586">
    <property type="entry name" value="PRK13026.1"/>
    <property type="match status" value="1"/>
</dbReference>
<dbReference type="Pfam" id="PF09317">
    <property type="entry name" value="ACDH_C"/>
    <property type="match status" value="1"/>
</dbReference>
<keyword evidence="8" id="KW-0274">FAD</keyword>
<dbReference type="RefSeq" id="WP_379089764.1">
    <property type="nucleotide sequence ID" value="NZ_JBHTJO010000001.1"/>
</dbReference>
<dbReference type="InterPro" id="IPR050741">
    <property type="entry name" value="Acyl-CoA_dehydrogenase"/>
</dbReference>
<evidence type="ECO:0000256" key="6">
    <source>
        <dbReference type="ARBA" id="ARBA00020144"/>
    </source>
</evidence>
<evidence type="ECO:0000256" key="13">
    <source>
        <dbReference type="SAM" id="Phobius"/>
    </source>
</evidence>
<evidence type="ECO:0000313" key="18">
    <source>
        <dbReference type="Proteomes" id="UP001597102"/>
    </source>
</evidence>
<dbReference type="Proteomes" id="UP001597102">
    <property type="component" value="Unassembled WGS sequence"/>
</dbReference>
<dbReference type="EC" id="1.3.8.7" evidence="4"/>
<evidence type="ECO:0000256" key="11">
    <source>
        <dbReference type="ARBA" id="ARBA00049247"/>
    </source>
</evidence>
<dbReference type="NCBIfam" id="NF007000">
    <property type="entry name" value="PRK09463.1"/>
    <property type="match status" value="1"/>
</dbReference>
<keyword evidence="13" id="KW-0472">Membrane</keyword>
<dbReference type="PANTHER" id="PTHR48083">
    <property type="entry name" value="MEDIUM-CHAIN SPECIFIC ACYL-COA DEHYDROGENASE, MITOCHONDRIAL-RELATED"/>
    <property type="match status" value="1"/>
</dbReference>
<comment type="catalytic activity">
    <reaction evidence="10">
        <text>a medium-chain 2,3-saturated fatty acyl-CoA + oxidized [electron-transfer flavoprotein] + H(+) = a medium-chain (2E)-enoyl-CoA + reduced [electron-transfer flavoprotein]</text>
        <dbReference type="Rhea" id="RHEA:14477"/>
        <dbReference type="Rhea" id="RHEA-COMP:10685"/>
        <dbReference type="Rhea" id="RHEA-COMP:10686"/>
        <dbReference type="ChEBI" id="CHEBI:15378"/>
        <dbReference type="ChEBI" id="CHEBI:57692"/>
        <dbReference type="ChEBI" id="CHEBI:58307"/>
        <dbReference type="ChEBI" id="CHEBI:83723"/>
        <dbReference type="ChEBI" id="CHEBI:83726"/>
        <dbReference type="EC" id="1.3.8.7"/>
    </reaction>
</comment>
<evidence type="ECO:0000256" key="4">
    <source>
        <dbReference type="ARBA" id="ARBA00012033"/>
    </source>
</evidence>
<comment type="cofactor">
    <cofactor evidence="1">
        <name>FAD</name>
        <dbReference type="ChEBI" id="CHEBI:57692"/>
    </cofactor>
</comment>
<evidence type="ECO:0000256" key="1">
    <source>
        <dbReference type="ARBA" id="ARBA00001974"/>
    </source>
</evidence>
<protein>
    <recommendedName>
        <fullName evidence="6">Acyl-coenzyme A dehydrogenase</fullName>
        <ecNumber evidence="4">1.3.8.7</ecNumber>
        <ecNumber evidence="5">1.3.8.8</ecNumber>
    </recommendedName>
</protein>